<dbReference type="Pfam" id="PF10110">
    <property type="entry name" value="GPDPase_memb"/>
    <property type="match status" value="1"/>
</dbReference>
<gene>
    <name evidence="3" type="ORF">NCTC13940_01116</name>
</gene>
<dbReference type="Proteomes" id="UP000250257">
    <property type="component" value="Unassembled WGS sequence"/>
</dbReference>
<feature type="domain" description="Glycerophosphoryl diester phosphodiesterase membrane" evidence="2">
    <location>
        <begin position="7"/>
        <end position="90"/>
    </location>
</feature>
<keyword evidence="1" id="KW-1133">Transmembrane helix</keyword>
<evidence type="ECO:0000313" key="3">
    <source>
        <dbReference type="EMBL" id="SQC68667.1"/>
    </source>
</evidence>
<reference evidence="3 4" key="1">
    <citation type="submission" date="2018-06" db="EMBL/GenBank/DDBJ databases">
        <authorList>
            <consortium name="Pathogen Informatics"/>
            <person name="Doyle S."/>
        </authorList>
    </citation>
    <scope>NUCLEOTIDE SEQUENCE [LARGE SCALE GENOMIC DNA]</scope>
    <source>
        <strain evidence="3 4">NCTC13940</strain>
    </source>
</reference>
<evidence type="ECO:0000313" key="4">
    <source>
        <dbReference type="Proteomes" id="UP000250257"/>
    </source>
</evidence>
<feature type="transmembrane region" description="Helical" evidence="1">
    <location>
        <begin position="21"/>
        <end position="49"/>
    </location>
</feature>
<keyword evidence="1" id="KW-0472">Membrane</keyword>
<organism evidence="3 4">
    <name type="scientific">Listeria fleischmannii subsp. fleischmannii</name>
    <dbReference type="NCBI Taxonomy" id="1671902"/>
    <lineage>
        <taxon>Bacteria</taxon>
        <taxon>Bacillati</taxon>
        <taxon>Bacillota</taxon>
        <taxon>Bacilli</taxon>
        <taxon>Bacillales</taxon>
        <taxon>Listeriaceae</taxon>
        <taxon>Listeria</taxon>
    </lineage>
</organism>
<keyword evidence="1" id="KW-0812">Transmembrane</keyword>
<evidence type="ECO:0000259" key="2">
    <source>
        <dbReference type="Pfam" id="PF10110"/>
    </source>
</evidence>
<feature type="transmembrane region" description="Helical" evidence="1">
    <location>
        <begin position="61"/>
        <end position="83"/>
    </location>
</feature>
<evidence type="ECO:0000256" key="1">
    <source>
        <dbReference type="SAM" id="Phobius"/>
    </source>
</evidence>
<name>A0A2X3H850_9LIST</name>
<protein>
    <submittedName>
        <fullName evidence="3">Membrane domain of membrane-anchored glycerophosphoryl diester phosphodiesterase</fullName>
    </submittedName>
</protein>
<dbReference type="EMBL" id="UAWT01000012">
    <property type="protein sequence ID" value="SQC68667.1"/>
    <property type="molecule type" value="Genomic_DNA"/>
</dbReference>
<accession>A0A2X3H850</accession>
<dbReference type="InterPro" id="IPR018476">
    <property type="entry name" value="GlyceroP-diester-Pdiesterase_M"/>
</dbReference>
<sequence length="103" mass="11985">MGDILYSFNNMRRNLSIYLKWISIFSLVQIAILLPLFSYFFFLILHLAGVQSLNDNNLFDIFGMPVILSLLIVLVLAFLFIFITKSAFLFCSPITFKIRFPLH</sequence>
<dbReference type="RefSeq" id="WP_258404534.1">
    <property type="nucleotide sequence ID" value="NZ_UAWT01000012.1"/>
</dbReference>
<proteinExistence type="predicted"/>
<dbReference type="AlphaFoldDB" id="A0A2X3H850"/>